<evidence type="ECO:0000313" key="1">
    <source>
        <dbReference type="EMBL" id="MPC58249.1"/>
    </source>
</evidence>
<gene>
    <name evidence="1" type="ORF">E2C01_052245</name>
</gene>
<accession>A0A5B7GL17</accession>
<reference evidence="1 2" key="1">
    <citation type="submission" date="2019-05" db="EMBL/GenBank/DDBJ databases">
        <title>Another draft genome of Portunus trituberculatus and its Hox gene families provides insights of decapod evolution.</title>
        <authorList>
            <person name="Jeong J.-H."/>
            <person name="Song I."/>
            <person name="Kim S."/>
            <person name="Choi T."/>
            <person name="Kim D."/>
            <person name="Ryu S."/>
            <person name="Kim W."/>
        </authorList>
    </citation>
    <scope>NUCLEOTIDE SEQUENCE [LARGE SCALE GENOMIC DNA]</scope>
    <source>
        <tissue evidence="1">Muscle</tissue>
    </source>
</reference>
<organism evidence="1 2">
    <name type="scientific">Portunus trituberculatus</name>
    <name type="common">Swimming crab</name>
    <name type="synonym">Neptunus trituberculatus</name>
    <dbReference type="NCBI Taxonomy" id="210409"/>
    <lineage>
        <taxon>Eukaryota</taxon>
        <taxon>Metazoa</taxon>
        <taxon>Ecdysozoa</taxon>
        <taxon>Arthropoda</taxon>
        <taxon>Crustacea</taxon>
        <taxon>Multicrustacea</taxon>
        <taxon>Malacostraca</taxon>
        <taxon>Eumalacostraca</taxon>
        <taxon>Eucarida</taxon>
        <taxon>Decapoda</taxon>
        <taxon>Pleocyemata</taxon>
        <taxon>Brachyura</taxon>
        <taxon>Eubrachyura</taxon>
        <taxon>Portunoidea</taxon>
        <taxon>Portunidae</taxon>
        <taxon>Portuninae</taxon>
        <taxon>Portunus</taxon>
    </lineage>
</organism>
<evidence type="ECO:0000313" key="2">
    <source>
        <dbReference type="Proteomes" id="UP000324222"/>
    </source>
</evidence>
<dbReference type="Proteomes" id="UP000324222">
    <property type="component" value="Unassembled WGS sequence"/>
</dbReference>
<keyword evidence="2" id="KW-1185">Reference proteome</keyword>
<dbReference type="AlphaFoldDB" id="A0A5B7GL17"/>
<name>A0A5B7GL17_PORTR</name>
<comment type="caution">
    <text evidence="1">The sequence shown here is derived from an EMBL/GenBank/DDBJ whole genome shotgun (WGS) entry which is preliminary data.</text>
</comment>
<proteinExistence type="predicted"/>
<sequence length="49" mass="5463">MFPEAQGRGQGADTVQEKLLIHVQSTKTHNSKPSGIEVFSIYVYVQNTK</sequence>
<dbReference type="EMBL" id="VSRR010015497">
    <property type="protein sequence ID" value="MPC58249.1"/>
    <property type="molecule type" value="Genomic_DNA"/>
</dbReference>
<protein>
    <submittedName>
        <fullName evidence="1">Uncharacterized protein</fullName>
    </submittedName>
</protein>